<dbReference type="SUPFAM" id="SSF53850">
    <property type="entry name" value="Periplasmic binding protein-like II"/>
    <property type="match status" value="1"/>
</dbReference>
<dbReference type="InterPro" id="IPR001638">
    <property type="entry name" value="Solute-binding_3/MltF_N"/>
</dbReference>
<dbReference type="AlphaFoldDB" id="A0A542YHN8"/>
<dbReference type="SMART" id="SM00062">
    <property type="entry name" value="PBPb"/>
    <property type="match status" value="1"/>
</dbReference>
<sequence>MERIAKFSSLAALAAITLALTGCASGSPSGETATPGADSGDLIPITVGLLPIAPAAMVQYGIDQGIFEEHGLDVTTQIAQGGAAMLPAVSTGQLDFGVGNPLSVLVAAGQGVDVRVASGYSFSLADGVDINAVVTRAGDGIDSWADLEGKRVSVNAVNTQGDLTIKDAIDGDGGDSSTVEFIEIAFPDALAQLDSNNVDAVWIPEPFLSRAVAAPETYSVLGYPNQVAIPGLPTMVTFTSGAIADEQVETVQKWREAIDAVIAAAEADKDGFAATIAEFTGMPLEAAQSLRLERFSADLDPKLLSDLTEMASEYGFMDNAPDLKTVLIP</sequence>
<dbReference type="OrthoDB" id="7808807at2"/>
<evidence type="ECO:0000256" key="3">
    <source>
        <dbReference type="ARBA" id="ARBA00022729"/>
    </source>
</evidence>
<organism evidence="6 7">
    <name type="scientific">Homoserinimonas aerilata</name>
    <dbReference type="NCBI Taxonomy" id="1162970"/>
    <lineage>
        <taxon>Bacteria</taxon>
        <taxon>Bacillati</taxon>
        <taxon>Actinomycetota</taxon>
        <taxon>Actinomycetes</taxon>
        <taxon>Micrococcales</taxon>
        <taxon>Microbacteriaceae</taxon>
        <taxon>Homoserinimonas</taxon>
    </lineage>
</organism>
<dbReference type="PANTHER" id="PTHR30024">
    <property type="entry name" value="ALIPHATIC SULFONATES-BINDING PROTEIN-RELATED"/>
    <property type="match status" value="1"/>
</dbReference>
<comment type="similarity">
    <text evidence="2">Belongs to the bacterial solute-binding protein SsuA/TauA family.</text>
</comment>
<comment type="subcellular location">
    <subcellularLocation>
        <location evidence="1">Periplasm</location>
    </subcellularLocation>
</comment>
<keyword evidence="3 4" id="KW-0732">Signal</keyword>
<feature type="domain" description="Solute-binding protein family 3/N-terminal" evidence="5">
    <location>
        <begin position="44"/>
        <end position="282"/>
    </location>
</feature>
<name>A0A542YHN8_9MICO</name>
<evidence type="ECO:0000259" key="5">
    <source>
        <dbReference type="SMART" id="SM00062"/>
    </source>
</evidence>
<evidence type="ECO:0000313" key="6">
    <source>
        <dbReference type="EMBL" id="TQL47531.1"/>
    </source>
</evidence>
<comment type="caution">
    <text evidence="6">The sequence shown here is derived from an EMBL/GenBank/DDBJ whole genome shotgun (WGS) entry which is preliminary data.</text>
</comment>
<evidence type="ECO:0000256" key="1">
    <source>
        <dbReference type="ARBA" id="ARBA00004418"/>
    </source>
</evidence>
<dbReference type="PANTHER" id="PTHR30024:SF47">
    <property type="entry name" value="TAURINE-BINDING PERIPLASMIC PROTEIN"/>
    <property type="match status" value="1"/>
</dbReference>
<feature type="signal peptide" evidence="4">
    <location>
        <begin position="1"/>
        <end position="24"/>
    </location>
</feature>
<feature type="chain" id="PRO_5038743888" evidence="4">
    <location>
        <begin position="25"/>
        <end position="329"/>
    </location>
</feature>
<dbReference type="Gene3D" id="3.40.190.10">
    <property type="entry name" value="Periplasmic binding protein-like II"/>
    <property type="match status" value="2"/>
</dbReference>
<evidence type="ECO:0000313" key="7">
    <source>
        <dbReference type="Proteomes" id="UP000317998"/>
    </source>
</evidence>
<dbReference type="InterPro" id="IPR015168">
    <property type="entry name" value="SsuA/THI5"/>
</dbReference>
<evidence type="ECO:0000256" key="2">
    <source>
        <dbReference type="ARBA" id="ARBA00010742"/>
    </source>
</evidence>
<protein>
    <submittedName>
        <fullName evidence="6">NitT/TauT family transport system substrate-binding protein</fullName>
    </submittedName>
</protein>
<reference evidence="6 7" key="1">
    <citation type="submission" date="2019-06" db="EMBL/GenBank/DDBJ databases">
        <title>Sequencing the genomes of 1000 actinobacteria strains.</title>
        <authorList>
            <person name="Klenk H.-P."/>
        </authorList>
    </citation>
    <scope>NUCLEOTIDE SEQUENCE [LARGE SCALE GENOMIC DNA]</scope>
    <source>
        <strain evidence="6 7">DSM 26477</strain>
    </source>
</reference>
<dbReference type="GO" id="GO:0042597">
    <property type="term" value="C:periplasmic space"/>
    <property type="evidence" value="ECO:0007669"/>
    <property type="project" value="UniProtKB-SubCell"/>
</dbReference>
<dbReference type="Proteomes" id="UP000317998">
    <property type="component" value="Unassembled WGS sequence"/>
</dbReference>
<gene>
    <name evidence="6" type="ORF">FB562_0595</name>
</gene>
<dbReference type="PROSITE" id="PS51257">
    <property type="entry name" value="PROKAR_LIPOPROTEIN"/>
    <property type="match status" value="1"/>
</dbReference>
<dbReference type="EMBL" id="VFOM01000001">
    <property type="protein sequence ID" value="TQL47531.1"/>
    <property type="molecule type" value="Genomic_DNA"/>
</dbReference>
<dbReference type="Pfam" id="PF09084">
    <property type="entry name" value="NMT1"/>
    <property type="match status" value="1"/>
</dbReference>
<accession>A0A542YHN8</accession>
<proteinExistence type="inferred from homology"/>
<dbReference type="RefSeq" id="WP_141879769.1">
    <property type="nucleotide sequence ID" value="NZ_VFOM01000001.1"/>
</dbReference>
<evidence type="ECO:0000256" key="4">
    <source>
        <dbReference type="SAM" id="SignalP"/>
    </source>
</evidence>
<keyword evidence="7" id="KW-1185">Reference proteome</keyword>